<dbReference type="EMBL" id="QRCT01000020">
    <property type="protein sequence ID" value="RDU23624.1"/>
    <property type="molecule type" value="Genomic_DNA"/>
</dbReference>
<evidence type="ECO:0000256" key="11">
    <source>
        <dbReference type="ARBA" id="ARBA00023136"/>
    </source>
</evidence>
<evidence type="ECO:0000256" key="13">
    <source>
        <dbReference type="SAM" id="Phobius"/>
    </source>
</evidence>
<dbReference type="RefSeq" id="WP_115481769.1">
    <property type="nucleotide sequence ID" value="NZ_QRCT01000020.1"/>
</dbReference>
<sequence length="445" mass="49526">MNNKGYMKEMISIGLPVTLQSIFQASYSLVDQLMVGSLGSLSIAGSGLGAKFSSLVTFTLSSVAAVASILIAQYHGIKDKKGINQSFFSCLYISVIIMLLFTLPSLLMPDLIMRVYTDDSAAIHMAAQYLRVISISFIPMTFTLLASSYLRSIEKSKYPMYASVISVLVNIIFNYIFIFGKFGVPKMYLTGAAIGTLIARILEAFYLLYFILRLKLKKEIYLKPIHLWNTKFYKRISIIILPIMLNECSWSIGENIYAAIYGRLGTKALAAMTITNPLQGMFIGMFSGVSSAAVVMVGKRLGKNENEKAYDISKFLLKAGLVGSIIISIILALTIPFYVRLFNVEPEVEQMTIYIVYALSFVLFAKILNMIMGGGILRSGGNTNFTMVIDLIGTWIFGVPLGLLAAFVLKLPIYYVYLILSLEEIIRLIIGLFIVKTRKWMKNIT</sequence>
<gene>
    <name evidence="14" type="ORF">DWV06_08560</name>
</gene>
<evidence type="ECO:0000256" key="2">
    <source>
        <dbReference type="ARBA" id="ARBA00004651"/>
    </source>
</evidence>
<evidence type="ECO:0000256" key="1">
    <source>
        <dbReference type="ARBA" id="ARBA00003408"/>
    </source>
</evidence>
<dbReference type="NCBIfam" id="TIGR00797">
    <property type="entry name" value="matE"/>
    <property type="match status" value="1"/>
</dbReference>
<accession>A0A371AVL2</accession>
<feature type="transmembrane region" description="Helical" evidence="13">
    <location>
        <begin position="192"/>
        <end position="212"/>
    </location>
</feature>
<proteinExistence type="inferred from homology"/>
<dbReference type="GO" id="GO:0005886">
    <property type="term" value="C:plasma membrane"/>
    <property type="evidence" value="ECO:0007669"/>
    <property type="project" value="UniProtKB-SubCell"/>
</dbReference>
<dbReference type="InterPro" id="IPR002528">
    <property type="entry name" value="MATE_fam"/>
</dbReference>
<dbReference type="PANTHER" id="PTHR43298">
    <property type="entry name" value="MULTIDRUG RESISTANCE PROTEIN NORM-RELATED"/>
    <property type="match status" value="1"/>
</dbReference>
<comment type="caution">
    <text evidence="14">The sequence shown here is derived from an EMBL/GenBank/DDBJ whole genome shotgun (WGS) entry which is preliminary data.</text>
</comment>
<dbReference type="GO" id="GO:0015297">
    <property type="term" value="F:antiporter activity"/>
    <property type="evidence" value="ECO:0007669"/>
    <property type="project" value="UniProtKB-KW"/>
</dbReference>
<feature type="transmembrane region" description="Helical" evidence="13">
    <location>
        <begin position="319"/>
        <end position="339"/>
    </location>
</feature>
<keyword evidence="5" id="KW-0813">Transport</keyword>
<evidence type="ECO:0000256" key="7">
    <source>
        <dbReference type="ARBA" id="ARBA00022475"/>
    </source>
</evidence>
<evidence type="ECO:0000256" key="10">
    <source>
        <dbReference type="ARBA" id="ARBA00023065"/>
    </source>
</evidence>
<protein>
    <recommendedName>
        <fullName evidence="4">Probable multidrug resistance protein NorM</fullName>
    </recommendedName>
    <alternativeName>
        <fullName evidence="12">Multidrug-efflux transporter</fullName>
    </alternativeName>
</protein>
<organism evidence="14 15">
    <name type="scientific">Anaerosacchariphilus polymeriproducens</name>
    <dbReference type="NCBI Taxonomy" id="1812858"/>
    <lineage>
        <taxon>Bacteria</taxon>
        <taxon>Bacillati</taxon>
        <taxon>Bacillota</taxon>
        <taxon>Clostridia</taxon>
        <taxon>Lachnospirales</taxon>
        <taxon>Lachnospiraceae</taxon>
        <taxon>Anaerosacchariphilus</taxon>
    </lineage>
</organism>
<comment type="similarity">
    <text evidence="3">Belongs to the multi antimicrobial extrusion (MATE) (TC 2.A.66.1) family.</text>
</comment>
<keyword evidence="9 13" id="KW-1133">Transmembrane helix</keyword>
<feature type="transmembrane region" description="Helical" evidence="13">
    <location>
        <begin position="158"/>
        <end position="180"/>
    </location>
</feature>
<dbReference type="PIRSF" id="PIRSF006603">
    <property type="entry name" value="DinF"/>
    <property type="match status" value="1"/>
</dbReference>
<dbReference type="OrthoDB" id="9780160at2"/>
<feature type="transmembrane region" description="Helical" evidence="13">
    <location>
        <begin position="414"/>
        <end position="435"/>
    </location>
</feature>
<evidence type="ECO:0000256" key="5">
    <source>
        <dbReference type="ARBA" id="ARBA00022448"/>
    </source>
</evidence>
<feature type="transmembrane region" description="Helical" evidence="13">
    <location>
        <begin position="128"/>
        <end position="146"/>
    </location>
</feature>
<feature type="transmembrane region" description="Helical" evidence="13">
    <location>
        <begin position="232"/>
        <end position="252"/>
    </location>
</feature>
<dbReference type="InterPro" id="IPR050222">
    <property type="entry name" value="MATE_MdtK"/>
</dbReference>
<keyword evidence="15" id="KW-1185">Reference proteome</keyword>
<keyword evidence="11 13" id="KW-0472">Membrane</keyword>
<evidence type="ECO:0000256" key="9">
    <source>
        <dbReference type="ARBA" id="ARBA00022989"/>
    </source>
</evidence>
<feature type="transmembrane region" description="Helical" evidence="13">
    <location>
        <begin position="384"/>
        <end position="408"/>
    </location>
</feature>
<comment type="subcellular location">
    <subcellularLocation>
        <location evidence="2">Cell membrane</location>
        <topology evidence="2">Multi-pass membrane protein</topology>
    </subcellularLocation>
</comment>
<dbReference type="InterPro" id="IPR048279">
    <property type="entry name" value="MdtK-like"/>
</dbReference>
<dbReference type="GO" id="GO:0006811">
    <property type="term" value="P:monoatomic ion transport"/>
    <property type="evidence" value="ECO:0007669"/>
    <property type="project" value="UniProtKB-KW"/>
</dbReference>
<evidence type="ECO:0000256" key="12">
    <source>
        <dbReference type="ARBA" id="ARBA00031636"/>
    </source>
</evidence>
<feature type="transmembrane region" description="Helical" evidence="13">
    <location>
        <begin position="351"/>
        <end position="372"/>
    </location>
</feature>
<dbReference type="GO" id="GO:0042910">
    <property type="term" value="F:xenobiotic transmembrane transporter activity"/>
    <property type="evidence" value="ECO:0007669"/>
    <property type="project" value="InterPro"/>
</dbReference>
<feature type="transmembrane region" description="Helical" evidence="13">
    <location>
        <begin position="278"/>
        <end position="298"/>
    </location>
</feature>
<keyword evidence="7" id="KW-1003">Cell membrane</keyword>
<feature type="transmembrane region" description="Helical" evidence="13">
    <location>
        <begin position="86"/>
        <end position="108"/>
    </location>
</feature>
<keyword evidence="10" id="KW-0406">Ion transport</keyword>
<evidence type="ECO:0000256" key="4">
    <source>
        <dbReference type="ARBA" id="ARBA00020268"/>
    </source>
</evidence>
<reference evidence="14 15" key="1">
    <citation type="submission" date="2018-07" db="EMBL/GenBank/DDBJ databases">
        <title>Anaerosacharophilus polymeroproducens gen. nov. sp. nov., an anaerobic bacterium isolated from salt field.</title>
        <authorList>
            <person name="Kim W."/>
            <person name="Yang S.-H."/>
            <person name="Oh J."/>
            <person name="Lee J.-H."/>
            <person name="Kwon K.K."/>
        </authorList>
    </citation>
    <scope>NUCLEOTIDE SEQUENCE [LARGE SCALE GENOMIC DNA]</scope>
    <source>
        <strain evidence="14 15">MCWD5</strain>
    </source>
</reference>
<dbReference type="Proteomes" id="UP000255036">
    <property type="component" value="Unassembled WGS sequence"/>
</dbReference>
<evidence type="ECO:0000256" key="8">
    <source>
        <dbReference type="ARBA" id="ARBA00022692"/>
    </source>
</evidence>
<keyword evidence="8 13" id="KW-0812">Transmembrane</keyword>
<evidence type="ECO:0000313" key="14">
    <source>
        <dbReference type="EMBL" id="RDU23624.1"/>
    </source>
</evidence>
<dbReference type="Pfam" id="PF01554">
    <property type="entry name" value="MatE"/>
    <property type="match status" value="2"/>
</dbReference>
<evidence type="ECO:0000256" key="6">
    <source>
        <dbReference type="ARBA" id="ARBA00022449"/>
    </source>
</evidence>
<name>A0A371AVL2_9FIRM</name>
<feature type="transmembrane region" description="Helical" evidence="13">
    <location>
        <begin position="52"/>
        <end position="74"/>
    </location>
</feature>
<dbReference type="CDD" id="cd13134">
    <property type="entry name" value="MATE_like_8"/>
    <property type="match status" value="1"/>
</dbReference>
<keyword evidence="6" id="KW-0050">Antiport</keyword>
<comment type="function">
    <text evidence="1">Multidrug efflux pump.</text>
</comment>
<evidence type="ECO:0000256" key="3">
    <source>
        <dbReference type="ARBA" id="ARBA00010199"/>
    </source>
</evidence>
<evidence type="ECO:0000313" key="15">
    <source>
        <dbReference type="Proteomes" id="UP000255036"/>
    </source>
</evidence>
<dbReference type="AlphaFoldDB" id="A0A371AVL2"/>
<dbReference type="PANTHER" id="PTHR43298:SF2">
    <property type="entry name" value="FMN_FAD EXPORTER YEEO-RELATED"/>
    <property type="match status" value="1"/>
</dbReference>